<dbReference type="Proteomes" id="UP000887013">
    <property type="component" value="Unassembled WGS sequence"/>
</dbReference>
<evidence type="ECO:0000313" key="3">
    <source>
        <dbReference type="Proteomes" id="UP000887013"/>
    </source>
</evidence>
<protein>
    <submittedName>
        <fullName evidence="2">Uncharacterized protein</fullName>
    </submittedName>
</protein>
<proteinExistence type="predicted"/>
<name>A0A8X6NXR9_NEPPI</name>
<feature type="compositionally biased region" description="Polar residues" evidence="1">
    <location>
        <begin position="1"/>
        <end position="16"/>
    </location>
</feature>
<evidence type="ECO:0000256" key="1">
    <source>
        <dbReference type="SAM" id="MobiDB-lite"/>
    </source>
</evidence>
<sequence>MAIVTKASQQYPNQQLRGKCGSHSSSDKSRLHVASQCVHSNPIQQCVPTAGRQVGGLWPANVCAAKPTAIREVDCIVCVARK</sequence>
<dbReference type="EMBL" id="BMAW01062823">
    <property type="protein sequence ID" value="GFT37542.1"/>
    <property type="molecule type" value="Genomic_DNA"/>
</dbReference>
<gene>
    <name evidence="2" type="ORF">NPIL_375161</name>
</gene>
<accession>A0A8X6NXR9</accession>
<feature type="region of interest" description="Disordered" evidence="1">
    <location>
        <begin position="1"/>
        <end position="27"/>
    </location>
</feature>
<comment type="caution">
    <text evidence="2">The sequence shown here is derived from an EMBL/GenBank/DDBJ whole genome shotgun (WGS) entry which is preliminary data.</text>
</comment>
<reference evidence="2" key="1">
    <citation type="submission" date="2020-08" db="EMBL/GenBank/DDBJ databases">
        <title>Multicomponent nature underlies the extraordinary mechanical properties of spider dragline silk.</title>
        <authorList>
            <person name="Kono N."/>
            <person name="Nakamura H."/>
            <person name="Mori M."/>
            <person name="Yoshida Y."/>
            <person name="Ohtoshi R."/>
            <person name="Malay A.D."/>
            <person name="Moran D.A.P."/>
            <person name="Tomita M."/>
            <person name="Numata K."/>
            <person name="Arakawa K."/>
        </authorList>
    </citation>
    <scope>NUCLEOTIDE SEQUENCE</scope>
</reference>
<evidence type="ECO:0000313" key="2">
    <source>
        <dbReference type="EMBL" id="GFT37542.1"/>
    </source>
</evidence>
<dbReference type="AlphaFoldDB" id="A0A8X6NXR9"/>
<keyword evidence="3" id="KW-1185">Reference proteome</keyword>
<organism evidence="2 3">
    <name type="scientific">Nephila pilipes</name>
    <name type="common">Giant wood spider</name>
    <name type="synonym">Nephila maculata</name>
    <dbReference type="NCBI Taxonomy" id="299642"/>
    <lineage>
        <taxon>Eukaryota</taxon>
        <taxon>Metazoa</taxon>
        <taxon>Ecdysozoa</taxon>
        <taxon>Arthropoda</taxon>
        <taxon>Chelicerata</taxon>
        <taxon>Arachnida</taxon>
        <taxon>Araneae</taxon>
        <taxon>Araneomorphae</taxon>
        <taxon>Entelegynae</taxon>
        <taxon>Araneoidea</taxon>
        <taxon>Nephilidae</taxon>
        <taxon>Nephila</taxon>
    </lineage>
</organism>